<protein>
    <recommendedName>
        <fullName evidence="3">SCP domain-containing protein</fullName>
    </recommendedName>
</protein>
<organism evidence="1 2">
    <name type="scientific">Mycolicibacterium aromaticivorans JS19b1 = JCM 16368</name>
    <dbReference type="NCBI Taxonomy" id="1440774"/>
    <lineage>
        <taxon>Bacteria</taxon>
        <taxon>Bacillati</taxon>
        <taxon>Actinomycetota</taxon>
        <taxon>Actinomycetes</taxon>
        <taxon>Mycobacteriales</taxon>
        <taxon>Mycobacteriaceae</taxon>
        <taxon>Mycolicibacterium</taxon>
    </lineage>
</organism>
<accession>A0A064CD61</accession>
<dbReference type="eggNOG" id="ENOG5030BMP">
    <property type="taxonomic scope" value="Bacteria"/>
</dbReference>
<gene>
    <name evidence="1" type="ORF">Y900_004660</name>
</gene>
<dbReference type="STRING" id="1440774.Y900_004660"/>
<proteinExistence type="predicted"/>
<comment type="caution">
    <text evidence="1">The sequence shown here is derived from an EMBL/GenBank/DDBJ whole genome shotgun (WGS) entry which is preliminary data.</text>
</comment>
<dbReference type="RefSeq" id="WP_237752501.1">
    <property type="nucleotide sequence ID" value="NZ_JALN02000001.1"/>
</dbReference>
<name>A0A064CD61_9MYCO</name>
<dbReference type="AlphaFoldDB" id="A0A064CD61"/>
<dbReference type="EMBL" id="JALN02000001">
    <property type="protein sequence ID" value="KDE98250.1"/>
    <property type="molecule type" value="Genomic_DNA"/>
</dbReference>
<evidence type="ECO:0000313" key="2">
    <source>
        <dbReference type="Proteomes" id="UP000022835"/>
    </source>
</evidence>
<evidence type="ECO:0000313" key="1">
    <source>
        <dbReference type="EMBL" id="KDE98250.1"/>
    </source>
</evidence>
<dbReference type="Proteomes" id="UP000022835">
    <property type="component" value="Unassembled WGS sequence"/>
</dbReference>
<evidence type="ECO:0008006" key="3">
    <source>
        <dbReference type="Google" id="ProtNLM"/>
    </source>
</evidence>
<sequence>MWSRQIGVGAAALMLLIGNGFEGAVAAADPSSGLDQAVVSARAVSACGPLRYDPRAARVADIVNQSTSGYINHVADNVPADATHPTAVAKDLGITGAKVISLQGASRDYGDSVRGVLLEGRNAIPDCSYTDFGTSVINDESGYILTVVILVGP</sequence>
<reference evidence="1" key="1">
    <citation type="submission" date="2014-05" db="EMBL/GenBank/DDBJ databases">
        <title>Genome sequence of Mycobacterium aromaticivorans strain JS19b1T (= DSM 45407T).</title>
        <authorList>
            <person name="Kwak Y."/>
            <person name="Park G.-S."/>
            <person name="Li Q.X."/>
            <person name="Lee S.-E."/>
            <person name="Shin J.-H."/>
        </authorList>
    </citation>
    <scope>NUCLEOTIDE SEQUENCE [LARGE SCALE GENOMIC DNA]</scope>
    <source>
        <strain evidence="1">JS19b1</strain>
    </source>
</reference>
<keyword evidence="2" id="KW-1185">Reference proteome</keyword>